<dbReference type="Pfam" id="PF12687">
    <property type="entry name" value="DUF3801"/>
    <property type="match status" value="1"/>
</dbReference>
<protein>
    <submittedName>
        <fullName evidence="1">PcfB family protein</fullName>
    </submittedName>
</protein>
<keyword evidence="2" id="KW-1185">Reference proteome</keyword>
<dbReference type="EMBL" id="QSVQ01000002">
    <property type="protein sequence ID" value="RGO54100.1"/>
    <property type="molecule type" value="Genomic_DNA"/>
</dbReference>
<proteinExistence type="predicted"/>
<comment type="caution">
    <text evidence="1">The sequence shown here is derived from an EMBL/GenBank/DDBJ whole genome shotgun (WGS) entry which is preliminary data.</text>
</comment>
<dbReference type="InterPro" id="IPR024234">
    <property type="entry name" value="DUF3801"/>
</dbReference>
<dbReference type="AlphaFoldDB" id="A0A3E5GVR7"/>
<dbReference type="RefSeq" id="WP_009259770.1">
    <property type="nucleotide sequence ID" value="NZ_QSVQ01000002.1"/>
</dbReference>
<organism evidence="1 2">
    <name type="scientific">Dorea formicigenerans</name>
    <dbReference type="NCBI Taxonomy" id="39486"/>
    <lineage>
        <taxon>Bacteria</taxon>
        <taxon>Bacillati</taxon>
        <taxon>Bacillota</taxon>
        <taxon>Clostridia</taxon>
        <taxon>Lachnospirales</taxon>
        <taxon>Lachnospiraceae</taxon>
        <taxon>Dorea</taxon>
    </lineage>
</organism>
<evidence type="ECO:0000313" key="1">
    <source>
        <dbReference type="EMBL" id="RGO54100.1"/>
    </source>
</evidence>
<gene>
    <name evidence="1" type="ORF">DXB12_03110</name>
</gene>
<name>A0A3E5GVR7_9FIRM</name>
<reference evidence="1 2" key="1">
    <citation type="submission" date="2018-08" db="EMBL/GenBank/DDBJ databases">
        <title>A genome reference for cultivated species of the human gut microbiota.</title>
        <authorList>
            <person name="Zou Y."/>
            <person name="Xue W."/>
            <person name="Luo G."/>
        </authorList>
    </citation>
    <scope>NUCLEOTIDE SEQUENCE [LARGE SCALE GENOMIC DNA]</scope>
    <source>
        <strain evidence="1 2">OM02-12</strain>
    </source>
</reference>
<dbReference type="Proteomes" id="UP000261055">
    <property type="component" value="Unassembled WGS sequence"/>
</dbReference>
<accession>A0A3E5GVR7</accession>
<evidence type="ECO:0000313" key="2">
    <source>
        <dbReference type="Proteomes" id="UP000261055"/>
    </source>
</evidence>
<sequence>MQEEVENRTLNLAISTTKLSGRALLAAFRKYMQHRRNVKAKKLAAENEKPVGEQTIDQLLGQNQGATNIEIEKTDIKGFKRFLDKYGIDYAITKDPSQTPPRYLVFFKARDGDAMTAAFKEYSASLLQKQKKPSVLKQLNKLKQLVASMPAKVRQKKQERDL</sequence>